<dbReference type="HAMAP" id="MF_00328">
    <property type="entry name" value="Guanylate_kinase"/>
    <property type="match status" value="1"/>
</dbReference>
<evidence type="ECO:0000256" key="13">
    <source>
        <dbReference type="HAMAP-Rule" id="MF_00328"/>
    </source>
</evidence>
<keyword evidence="10 13" id="KW-0067">ATP-binding</keyword>
<evidence type="ECO:0000256" key="8">
    <source>
        <dbReference type="ARBA" id="ARBA00022741"/>
    </source>
</evidence>
<evidence type="ECO:0000256" key="11">
    <source>
        <dbReference type="ARBA" id="ARBA00030128"/>
    </source>
</evidence>
<dbReference type="EC" id="2.7.4.8" evidence="4 13"/>
<proteinExistence type="inferred from homology"/>
<sequence length="208" mass="23832">MCYDFLIVPITSIFLIIIINKTMKKVIIFSAPSGSGKTTLVQHCLQVFPVLQFSISCTTRAPRGAEVDGKDYHFISPEVFKAKIEEDAFVEYEEVYADKFYGTLKSEVERIWNQDKIVIFDVDVKGGIALKKYFGDQAMSVFIMPPSIEELERRLKNRGTDDIETIKTRLAKAESEILFQKNFDKIIVNANLDESKEEIENLIRQFIA</sequence>
<dbReference type="SMART" id="SM00072">
    <property type="entry name" value="GuKc"/>
    <property type="match status" value="1"/>
</dbReference>
<dbReference type="SUPFAM" id="SSF52540">
    <property type="entry name" value="P-loop containing nucleoside triphosphate hydrolases"/>
    <property type="match status" value="1"/>
</dbReference>
<protein>
    <recommendedName>
        <fullName evidence="5 13">Guanylate kinase</fullName>
        <ecNumber evidence="4 13">2.7.4.8</ecNumber>
    </recommendedName>
    <alternativeName>
        <fullName evidence="11 13">GMP kinase</fullName>
    </alternativeName>
</protein>
<evidence type="ECO:0000259" key="15">
    <source>
        <dbReference type="PROSITE" id="PS50052"/>
    </source>
</evidence>
<evidence type="ECO:0000256" key="9">
    <source>
        <dbReference type="ARBA" id="ARBA00022777"/>
    </source>
</evidence>
<feature type="transmembrane region" description="Helical" evidence="14">
    <location>
        <begin position="6"/>
        <end position="23"/>
    </location>
</feature>
<feature type="domain" description="Guanylate kinase-like" evidence="15">
    <location>
        <begin position="24"/>
        <end position="204"/>
    </location>
</feature>
<evidence type="ECO:0000256" key="12">
    <source>
        <dbReference type="ARBA" id="ARBA00048594"/>
    </source>
</evidence>
<feature type="binding site" evidence="13">
    <location>
        <begin position="31"/>
        <end position="38"/>
    </location>
    <ligand>
        <name>ATP</name>
        <dbReference type="ChEBI" id="CHEBI:30616"/>
    </ligand>
</feature>
<dbReference type="Proteomes" id="UP000270205">
    <property type="component" value="Unassembled WGS sequence"/>
</dbReference>
<keyword evidence="6 13" id="KW-0963">Cytoplasm</keyword>
<dbReference type="Pfam" id="PF00625">
    <property type="entry name" value="Guanylate_kin"/>
    <property type="match status" value="1"/>
</dbReference>
<organism evidence="16 17">
    <name type="scientific">Bergeyella zoohelcum</name>
    <dbReference type="NCBI Taxonomy" id="1015"/>
    <lineage>
        <taxon>Bacteria</taxon>
        <taxon>Pseudomonadati</taxon>
        <taxon>Bacteroidota</taxon>
        <taxon>Flavobacteriia</taxon>
        <taxon>Flavobacteriales</taxon>
        <taxon>Weeksellaceae</taxon>
        <taxon>Bergeyella</taxon>
    </lineage>
</organism>
<comment type="function">
    <text evidence="1 13">Essential for recycling GMP and indirectly, cGMP.</text>
</comment>
<dbReference type="GO" id="GO:0005829">
    <property type="term" value="C:cytosol"/>
    <property type="evidence" value="ECO:0007669"/>
    <property type="project" value="TreeGrafter"/>
</dbReference>
<dbReference type="InterPro" id="IPR017665">
    <property type="entry name" value="Guanylate_kinase"/>
</dbReference>
<accession>A0A7Z8YPX7</accession>
<comment type="caution">
    <text evidence="16">The sequence shown here is derived from an EMBL/GenBank/DDBJ whole genome shotgun (WGS) entry which is preliminary data.</text>
</comment>
<keyword evidence="7 13" id="KW-0808">Transferase</keyword>
<dbReference type="NCBIfam" id="TIGR03263">
    <property type="entry name" value="guanyl_kin"/>
    <property type="match status" value="1"/>
</dbReference>
<evidence type="ECO:0000256" key="5">
    <source>
        <dbReference type="ARBA" id="ARBA00016296"/>
    </source>
</evidence>
<evidence type="ECO:0000313" key="17">
    <source>
        <dbReference type="Proteomes" id="UP000270205"/>
    </source>
</evidence>
<reference evidence="16 17" key="1">
    <citation type="submission" date="2018-11" db="EMBL/GenBank/DDBJ databases">
        <authorList>
            <consortium name="Pathogen Informatics"/>
        </authorList>
    </citation>
    <scope>NUCLEOTIDE SEQUENCE [LARGE SCALE GENOMIC DNA]</scope>
    <source>
        <strain evidence="16 17">NCTC12929</strain>
    </source>
</reference>
<keyword evidence="8 13" id="KW-0547">Nucleotide-binding</keyword>
<keyword evidence="14" id="KW-0472">Membrane</keyword>
<evidence type="ECO:0000256" key="2">
    <source>
        <dbReference type="ARBA" id="ARBA00004496"/>
    </source>
</evidence>
<evidence type="ECO:0000256" key="7">
    <source>
        <dbReference type="ARBA" id="ARBA00022679"/>
    </source>
</evidence>
<dbReference type="GO" id="GO:0005524">
    <property type="term" value="F:ATP binding"/>
    <property type="evidence" value="ECO:0007669"/>
    <property type="project" value="UniProtKB-UniRule"/>
</dbReference>
<dbReference type="FunFam" id="3.30.63.10:FF:000005">
    <property type="entry name" value="Guanylate kinase"/>
    <property type="match status" value="1"/>
</dbReference>
<comment type="catalytic activity">
    <reaction evidence="12 13">
        <text>GMP + ATP = GDP + ADP</text>
        <dbReference type="Rhea" id="RHEA:20780"/>
        <dbReference type="ChEBI" id="CHEBI:30616"/>
        <dbReference type="ChEBI" id="CHEBI:58115"/>
        <dbReference type="ChEBI" id="CHEBI:58189"/>
        <dbReference type="ChEBI" id="CHEBI:456216"/>
        <dbReference type="EC" id="2.7.4.8"/>
    </reaction>
</comment>
<dbReference type="InterPro" id="IPR020590">
    <property type="entry name" value="Guanylate_kinase_CS"/>
</dbReference>
<evidence type="ECO:0000256" key="4">
    <source>
        <dbReference type="ARBA" id="ARBA00012961"/>
    </source>
</evidence>
<dbReference type="CDD" id="cd00071">
    <property type="entry name" value="GMPK"/>
    <property type="match status" value="1"/>
</dbReference>
<keyword evidence="14" id="KW-0812">Transmembrane</keyword>
<comment type="similarity">
    <text evidence="3 13">Belongs to the guanylate kinase family.</text>
</comment>
<evidence type="ECO:0000256" key="1">
    <source>
        <dbReference type="ARBA" id="ARBA00003531"/>
    </source>
</evidence>
<evidence type="ECO:0000256" key="6">
    <source>
        <dbReference type="ARBA" id="ARBA00022490"/>
    </source>
</evidence>
<evidence type="ECO:0000313" key="16">
    <source>
        <dbReference type="EMBL" id="VDH04338.1"/>
    </source>
</evidence>
<dbReference type="InterPro" id="IPR008145">
    <property type="entry name" value="GK/Ca_channel_bsu"/>
</dbReference>
<dbReference type="InterPro" id="IPR008144">
    <property type="entry name" value="Guanylate_kin-like_dom"/>
</dbReference>
<dbReference type="PANTHER" id="PTHR23117:SF13">
    <property type="entry name" value="GUANYLATE KINASE"/>
    <property type="match status" value="1"/>
</dbReference>
<dbReference type="PANTHER" id="PTHR23117">
    <property type="entry name" value="GUANYLATE KINASE-RELATED"/>
    <property type="match status" value="1"/>
</dbReference>
<dbReference type="Gene3D" id="3.30.63.10">
    <property type="entry name" value="Guanylate Kinase phosphate binding domain"/>
    <property type="match status" value="1"/>
</dbReference>
<dbReference type="PROSITE" id="PS50052">
    <property type="entry name" value="GUANYLATE_KINASE_2"/>
    <property type="match status" value="1"/>
</dbReference>
<dbReference type="InterPro" id="IPR027417">
    <property type="entry name" value="P-loop_NTPase"/>
</dbReference>
<evidence type="ECO:0000256" key="3">
    <source>
        <dbReference type="ARBA" id="ARBA00005790"/>
    </source>
</evidence>
<keyword evidence="14" id="KW-1133">Transmembrane helix</keyword>
<dbReference type="GO" id="GO:0004385">
    <property type="term" value="F:GMP kinase activity"/>
    <property type="evidence" value="ECO:0007669"/>
    <property type="project" value="UniProtKB-UniRule"/>
</dbReference>
<gene>
    <name evidence="13 16" type="primary">gmk</name>
    <name evidence="16" type="ORF">NCTC12929_01389</name>
</gene>
<keyword evidence="9 13" id="KW-0418">Kinase</keyword>
<dbReference type="EMBL" id="UYIV01000001">
    <property type="protein sequence ID" value="VDH04338.1"/>
    <property type="molecule type" value="Genomic_DNA"/>
</dbReference>
<comment type="subcellular location">
    <subcellularLocation>
        <location evidence="2 13">Cytoplasm</location>
    </subcellularLocation>
</comment>
<evidence type="ECO:0000256" key="10">
    <source>
        <dbReference type="ARBA" id="ARBA00022840"/>
    </source>
</evidence>
<dbReference type="AlphaFoldDB" id="A0A7Z8YPX7"/>
<dbReference type="PROSITE" id="PS00856">
    <property type="entry name" value="GUANYLATE_KINASE_1"/>
    <property type="match status" value="1"/>
</dbReference>
<evidence type="ECO:0000256" key="14">
    <source>
        <dbReference type="SAM" id="Phobius"/>
    </source>
</evidence>
<name>A0A7Z8YPX7_9FLAO</name>
<dbReference type="Gene3D" id="3.40.50.300">
    <property type="entry name" value="P-loop containing nucleotide triphosphate hydrolases"/>
    <property type="match status" value="1"/>
</dbReference>